<feature type="non-terminal residue" evidence="1">
    <location>
        <position position="48"/>
    </location>
</feature>
<dbReference type="Proteomes" id="UP000471648">
    <property type="component" value="Unassembled WGS sequence"/>
</dbReference>
<name>A0A6N9V5C0_STRMI</name>
<sequence>MERFERTGDRADLDESVHSLQSAVAATPDNHAERATYVSNLGDALQAR</sequence>
<comment type="caution">
    <text evidence="1">The sequence shown here is derived from an EMBL/GenBank/DDBJ whole genome shotgun (WGS) entry which is preliminary data.</text>
</comment>
<accession>A0A6N9V5C0</accession>
<organism evidence="1 2">
    <name type="scientific">Streptomyces microflavus</name>
    <name type="common">Streptomyces lipmanii</name>
    <dbReference type="NCBI Taxonomy" id="1919"/>
    <lineage>
        <taxon>Bacteria</taxon>
        <taxon>Bacillati</taxon>
        <taxon>Actinomycetota</taxon>
        <taxon>Actinomycetes</taxon>
        <taxon>Kitasatosporales</taxon>
        <taxon>Streptomycetaceae</taxon>
        <taxon>Streptomyces</taxon>
    </lineage>
</organism>
<reference evidence="1 2" key="1">
    <citation type="submission" date="2020-01" db="EMBL/GenBank/DDBJ databases">
        <title>Insect and environment-associated Actinomycetes.</title>
        <authorList>
            <person name="Currrie C."/>
            <person name="Chevrette M."/>
            <person name="Carlson C."/>
            <person name="Stubbendieck R."/>
            <person name="Wendt-Pienkowski E."/>
        </authorList>
    </citation>
    <scope>NUCLEOTIDE SEQUENCE [LARGE SCALE GENOMIC DNA]</scope>
    <source>
        <strain evidence="1 2">SID14438</strain>
    </source>
</reference>
<evidence type="ECO:0000313" key="1">
    <source>
        <dbReference type="EMBL" id="NEB67853.1"/>
    </source>
</evidence>
<dbReference type="EMBL" id="JAAGME010000528">
    <property type="protein sequence ID" value="NEB67853.1"/>
    <property type="molecule type" value="Genomic_DNA"/>
</dbReference>
<dbReference type="AlphaFoldDB" id="A0A6N9V5C0"/>
<protein>
    <recommendedName>
        <fullName evidence="3">Tetratricopeptide repeat-containing protein</fullName>
    </recommendedName>
</protein>
<evidence type="ECO:0008006" key="3">
    <source>
        <dbReference type="Google" id="ProtNLM"/>
    </source>
</evidence>
<proteinExistence type="predicted"/>
<gene>
    <name evidence="1" type="ORF">G3I39_12465</name>
</gene>
<evidence type="ECO:0000313" key="2">
    <source>
        <dbReference type="Proteomes" id="UP000471648"/>
    </source>
</evidence>